<comment type="caution">
    <text evidence="4">The sequence shown here is derived from an EMBL/GenBank/DDBJ whole genome shotgun (WGS) entry which is preliminary data.</text>
</comment>
<dbReference type="GO" id="GO:0000160">
    <property type="term" value="P:phosphorelay signal transduction system"/>
    <property type="evidence" value="ECO:0007669"/>
    <property type="project" value="InterPro"/>
</dbReference>
<keyword evidence="5" id="KW-1185">Reference proteome</keyword>
<dbReference type="Pfam" id="PF00072">
    <property type="entry name" value="Response_reg"/>
    <property type="match status" value="1"/>
</dbReference>
<comment type="caution">
    <text evidence="2">Lacks conserved residue(s) required for the propagation of feature annotation.</text>
</comment>
<name>K2RRU3_METFP</name>
<dbReference type="PANTHER" id="PTHR44591:SF3">
    <property type="entry name" value="RESPONSE REGULATORY DOMAIN-CONTAINING PROTEIN"/>
    <property type="match status" value="1"/>
</dbReference>
<dbReference type="AlphaFoldDB" id="K2RRU3"/>
<sequence>MKILIVEDDERTILDLKSILTELGHNIVKIASSGEEAIQDAGDLNPDLIIINIKLKGQMSGVEAAHKIEDLYKIPIIFLTVFIKNCLNKSLQLPDDAVVLSKPIKRDHLEYCIWRVFNK</sequence>
<protein>
    <submittedName>
        <fullName evidence="4">Response regulator receiver</fullName>
    </submittedName>
</protein>
<gene>
    <name evidence="4" type="ORF">A994_08501</name>
</gene>
<dbReference type="PATRIC" id="fig|1204725.3.peg.1709"/>
<evidence type="ECO:0000256" key="2">
    <source>
        <dbReference type="PROSITE-ProRule" id="PRU00169"/>
    </source>
</evidence>
<dbReference type="Gene3D" id="3.40.50.2300">
    <property type="match status" value="1"/>
</dbReference>
<accession>K2RRU3</accession>
<dbReference type="InterPro" id="IPR050595">
    <property type="entry name" value="Bact_response_regulator"/>
</dbReference>
<evidence type="ECO:0000313" key="4">
    <source>
        <dbReference type="EMBL" id="EKF85460.1"/>
    </source>
</evidence>
<dbReference type="PROSITE" id="PS50110">
    <property type="entry name" value="RESPONSE_REGULATORY"/>
    <property type="match status" value="1"/>
</dbReference>
<dbReference type="OrthoDB" id="9652at2157"/>
<proteinExistence type="predicted"/>
<evidence type="ECO:0000256" key="1">
    <source>
        <dbReference type="ARBA" id="ARBA00022553"/>
    </source>
</evidence>
<dbReference type="SMART" id="SM00448">
    <property type="entry name" value="REC"/>
    <property type="match status" value="1"/>
</dbReference>
<organism evidence="4 5">
    <name type="scientific">Methanobacterium formicicum (strain DSM 3637 / PP1)</name>
    <dbReference type="NCBI Taxonomy" id="1204725"/>
    <lineage>
        <taxon>Archaea</taxon>
        <taxon>Methanobacteriati</taxon>
        <taxon>Methanobacteriota</taxon>
        <taxon>Methanomada group</taxon>
        <taxon>Methanobacteria</taxon>
        <taxon>Methanobacteriales</taxon>
        <taxon>Methanobacteriaceae</taxon>
        <taxon>Methanobacterium</taxon>
    </lineage>
</organism>
<dbReference type="PANTHER" id="PTHR44591">
    <property type="entry name" value="STRESS RESPONSE REGULATOR PROTEIN 1"/>
    <property type="match status" value="1"/>
</dbReference>
<dbReference type="EMBL" id="AMPO01000007">
    <property type="protein sequence ID" value="EKF85460.1"/>
    <property type="molecule type" value="Genomic_DNA"/>
</dbReference>
<evidence type="ECO:0000313" key="5">
    <source>
        <dbReference type="Proteomes" id="UP000007360"/>
    </source>
</evidence>
<keyword evidence="1" id="KW-0597">Phosphoprotein</keyword>
<feature type="domain" description="Response regulatory" evidence="3">
    <location>
        <begin position="2"/>
        <end position="117"/>
    </location>
</feature>
<dbReference type="Proteomes" id="UP000007360">
    <property type="component" value="Unassembled WGS sequence"/>
</dbReference>
<dbReference type="SUPFAM" id="SSF52172">
    <property type="entry name" value="CheY-like"/>
    <property type="match status" value="1"/>
</dbReference>
<evidence type="ECO:0000259" key="3">
    <source>
        <dbReference type="PROSITE" id="PS50110"/>
    </source>
</evidence>
<dbReference type="InterPro" id="IPR001789">
    <property type="entry name" value="Sig_transdc_resp-reg_receiver"/>
</dbReference>
<dbReference type="RefSeq" id="WP_004031051.1">
    <property type="nucleotide sequence ID" value="NZ_AMPO01000007.1"/>
</dbReference>
<reference evidence="4 5" key="1">
    <citation type="journal article" date="2012" name="J. Bacteriol.">
        <title>Draft genome sequence of Methanobacterium formicicum DSM 3637, an archaebacterium isolated from the methane producer amoeba Pelomyxa palustris.</title>
        <authorList>
            <person name="Gutierrez G."/>
        </authorList>
    </citation>
    <scope>NUCLEOTIDE SEQUENCE [LARGE SCALE GENOMIC DNA]</scope>
    <source>
        <strain evidence="5">DSM 3637 / PP1</strain>
    </source>
</reference>
<dbReference type="InterPro" id="IPR011006">
    <property type="entry name" value="CheY-like_superfamily"/>
</dbReference>